<dbReference type="Gene3D" id="3.40.720.10">
    <property type="entry name" value="Alkaline Phosphatase, subunit A"/>
    <property type="match status" value="1"/>
</dbReference>
<keyword evidence="1" id="KW-0337">GPI-anchor biosynthesis</keyword>
<evidence type="ECO:0000313" key="3">
    <source>
        <dbReference type="Proteomes" id="UP001159363"/>
    </source>
</evidence>
<dbReference type="PANTHER" id="PTHR12250">
    <property type="entry name" value="PHOSPHATIDYLINOSITOL GLYCAN, CLASS N"/>
    <property type="match status" value="1"/>
</dbReference>
<keyword evidence="1" id="KW-0812">Transmembrane</keyword>
<dbReference type="SUPFAM" id="SSF53649">
    <property type="entry name" value="Alkaline phosphatase-like"/>
    <property type="match status" value="1"/>
</dbReference>
<keyword evidence="3" id="KW-1185">Reference proteome</keyword>
<dbReference type="EMBL" id="JARBHB010000005">
    <property type="protein sequence ID" value="KAJ8882706.1"/>
    <property type="molecule type" value="Genomic_DNA"/>
</dbReference>
<comment type="subcellular location">
    <subcellularLocation>
        <location evidence="1">Endoplasmic reticulum membrane</location>
        <topology evidence="1">Multi-pass membrane protein</topology>
    </subcellularLocation>
</comment>
<comment type="similarity">
    <text evidence="1">Belongs to the PIGG/PIGN/PIGO family. PIGN subfamily.</text>
</comment>
<keyword evidence="1" id="KW-0256">Endoplasmic reticulum</keyword>
<keyword evidence="1" id="KW-0472">Membrane</keyword>
<dbReference type="Proteomes" id="UP001159363">
    <property type="component" value="Chromosome 4"/>
</dbReference>
<dbReference type="EC" id="2.-.-.-" evidence="1"/>
<reference evidence="2 3" key="1">
    <citation type="submission" date="2023-02" db="EMBL/GenBank/DDBJ databases">
        <title>LHISI_Scaffold_Assembly.</title>
        <authorList>
            <person name="Stuart O.P."/>
            <person name="Cleave R."/>
            <person name="Magrath M.J.L."/>
            <person name="Mikheyev A.S."/>
        </authorList>
    </citation>
    <scope>NUCLEOTIDE SEQUENCE [LARGE SCALE GENOMIC DNA]</scope>
    <source>
        <strain evidence="2">Daus_M_001</strain>
        <tissue evidence="2">Leg muscle</tissue>
    </source>
</reference>
<protein>
    <recommendedName>
        <fullName evidence="1">GPI ethanolamine phosphate transferase 1</fullName>
        <ecNumber evidence="1">2.-.-.-</ecNumber>
    </recommendedName>
</protein>
<keyword evidence="1" id="KW-0808">Transferase</keyword>
<comment type="function">
    <text evidence="1">Ethanolamine phosphate transferase involved in glycosylphosphatidylinositol-anchor biosynthesis. Transfers ethanolamine phosphate to the first alpha-1,4-linked mannose of the glycosylphosphatidylinositol precursor of GPI-anchor.</text>
</comment>
<dbReference type="PANTHER" id="PTHR12250:SF0">
    <property type="entry name" value="GPI ETHANOLAMINE PHOSPHATE TRANSFERASE 1"/>
    <property type="match status" value="1"/>
</dbReference>
<comment type="pathway">
    <text evidence="1">Glycolipid biosynthesis; glycosylphosphatidylinositol-anchor biosynthesis.</text>
</comment>
<dbReference type="InterPro" id="IPR017850">
    <property type="entry name" value="Alkaline_phosphatase_core_sf"/>
</dbReference>
<feature type="transmembrane region" description="Helical" evidence="1">
    <location>
        <begin position="179"/>
        <end position="200"/>
    </location>
</feature>
<dbReference type="InterPro" id="IPR007070">
    <property type="entry name" value="GPI_EtnP_transferase_1"/>
</dbReference>
<gene>
    <name evidence="2" type="ORF">PR048_014518</name>
</gene>
<evidence type="ECO:0000256" key="1">
    <source>
        <dbReference type="RuleBase" id="RU367138"/>
    </source>
</evidence>
<organism evidence="2 3">
    <name type="scientific">Dryococelus australis</name>
    <dbReference type="NCBI Taxonomy" id="614101"/>
    <lineage>
        <taxon>Eukaryota</taxon>
        <taxon>Metazoa</taxon>
        <taxon>Ecdysozoa</taxon>
        <taxon>Arthropoda</taxon>
        <taxon>Hexapoda</taxon>
        <taxon>Insecta</taxon>
        <taxon>Pterygota</taxon>
        <taxon>Neoptera</taxon>
        <taxon>Polyneoptera</taxon>
        <taxon>Phasmatodea</taxon>
        <taxon>Verophasmatodea</taxon>
        <taxon>Anareolatae</taxon>
        <taxon>Phasmatidae</taxon>
        <taxon>Eurycanthinae</taxon>
        <taxon>Dryococelus</taxon>
    </lineage>
</organism>
<accession>A0ABQ9HEE9</accession>
<comment type="caution">
    <text evidence="1">Lacks conserved residue(s) required for the propagation of feature annotation.</text>
</comment>
<comment type="caution">
    <text evidence="2">The sequence shown here is derived from an EMBL/GenBank/DDBJ whole genome shotgun (WGS) entry which is preliminary data.</text>
</comment>
<keyword evidence="1" id="KW-1133">Transmembrane helix</keyword>
<name>A0ABQ9HEE9_9NEOP</name>
<sequence>MFVWYVSGSHGAGEASETETPLVAWGAGISGPWLSSGLDGSSPAEWQLNHLRRRDVRQADIAPLMATLIGVPLPVNSVGFLPRSYLNLPERHIAEAVFTNARQISAQLDKKQETVEKNSVSFFYRPFHHLTRDGKLEFVSTISEHIDAGQYQEAIAESERLLLLSLSGLDYYQNYYQRLLLVCVSALFVAVIVWLLLLLLPRPQPSYSILLGGLLVNAMFASLLCCSAALIYGV</sequence>
<evidence type="ECO:0000313" key="2">
    <source>
        <dbReference type="EMBL" id="KAJ8882706.1"/>
    </source>
</evidence>
<feature type="transmembrane region" description="Helical" evidence="1">
    <location>
        <begin position="207"/>
        <end position="232"/>
    </location>
</feature>
<proteinExistence type="inferred from homology"/>